<dbReference type="Proteomes" id="UP001064048">
    <property type="component" value="Chromosome 24"/>
</dbReference>
<protein>
    <submittedName>
        <fullName evidence="1">Uncharacterized protein</fullName>
    </submittedName>
</protein>
<keyword evidence="2" id="KW-1185">Reference proteome</keyword>
<sequence>MVARDERRFHKVIMILIWNLCFSANESLNNDKAITSMALFNESLDSSLSKLDINEYFDKKEVNLEVNRYRTKRLVDKNGVSEFNNTEYLIIVPENKSLKNEINDKDKMVSNRSDVDFARMIADDDNITADYNDTDCVGQEEYCNMTEKEYIDMLNDYIFPQPYEWVLITTHAIVFLIGLIGNALVCTAVYRNHSMRTVTNYFIVNLAVADFMVILICLPPTVLWDVTETWFFGTAMCRIVLYFQSVSVTVSVLTLTFISVDRWYAICFPLKFKSTTGRAKTAILVIWFMSLLFNVPELVVLQVQRKIALRFNVQYFMQCTPTWSDESELKWSIVKALFLYTLPLFLMMIAYCQIVRVLWRSDNIPGHTESHKLCTTPTGQNSCKNWLAANRRTTPSIHANASTEGQLRSRRKAAKMLVAVVVMFAVCYFPVHLISVLRVAFNVRQTDVITCIALISHVMCYANSAVNPLIYNFMSGKFRREFHRSYFKCFCCCHAPLSPDRNGTSFAPIGSSRAGTTRTVVRRNDSCASYRLTHLSPSNHNSINRDFGRNKNTSFIEQTNGNRRPNIREDSISEPTTRFTLTTDTCRD</sequence>
<evidence type="ECO:0000313" key="2">
    <source>
        <dbReference type="Proteomes" id="UP001064048"/>
    </source>
</evidence>
<proteinExistence type="predicted"/>
<gene>
    <name evidence="1" type="ORF">MSG28_013851</name>
</gene>
<accession>A0ACC0K921</accession>
<organism evidence="1 2">
    <name type="scientific">Choristoneura fumiferana</name>
    <name type="common">Spruce budworm moth</name>
    <name type="synonym">Archips fumiferana</name>
    <dbReference type="NCBI Taxonomy" id="7141"/>
    <lineage>
        <taxon>Eukaryota</taxon>
        <taxon>Metazoa</taxon>
        <taxon>Ecdysozoa</taxon>
        <taxon>Arthropoda</taxon>
        <taxon>Hexapoda</taxon>
        <taxon>Insecta</taxon>
        <taxon>Pterygota</taxon>
        <taxon>Neoptera</taxon>
        <taxon>Endopterygota</taxon>
        <taxon>Lepidoptera</taxon>
        <taxon>Glossata</taxon>
        <taxon>Ditrysia</taxon>
        <taxon>Tortricoidea</taxon>
        <taxon>Tortricidae</taxon>
        <taxon>Tortricinae</taxon>
        <taxon>Choristoneura</taxon>
    </lineage>
</organism>
<evidence type="ECO:0000313" key="1">
    <source>
        <dbReference type="EMBL" id="KAI8432963.1"/>
    </source>
</evidence>
<reference evidence="1 2" key="1">
    <citation type="journal article" date="2022" name="Genome Biol. Evol.">
        <title>The Spruce Budworm Genome: Reconstructing the Evolutionary History of Antifreeze Proteins.</title>
        <authorList>
            <person name="Beliveau C."/>
            <person name="Gagne P."/>
            <person name="Picq S."/>
            <person name="Vernygora O."/>
            <person name="Keeling C.I."/>
            <person name="Pinkney K."/>
            <person name="Doucet D."/>
            <person name="Wen F."/>
            <person name="Johnston J.S."/>
            <person name="Maaroufi H."/>
            <person name="Boyle B."/>
            <person name="Laroche J."/>
            <person name="Dewar K."/>
            <person name="Juretic N."/>
            <person name="Blackburn G."/>
            <person name="Nisole A."/>
            <person name="Brunet B."/>
            <person name="Brandao M."/>
            <person name="Lumley L."/>
            <person name="Duan J."/>
            <person name="Quan G."/>
            <person name="Lucarotti C.J."/>
            <person name="Roe A.D."/>
            <person name="Sperling F.A.H."/>
            <person name="Levesque R.C."/>
            <person name="Cusson M."/>
        </authorList>
    </citation>
    <scope>NUCLEOTIDE SEQUENCE [LARGE SCALE GENOMIC DNA]</scope>
    <source>
        <strain evidence="1">Glfc:IPQL:Cfum</strain>
    </source>
</reference>
<dbReference type="EMBL" id="CM046124">
    <property type="protein sequence ID" value="KAI8432963.1"/>
    <property type="molecule type" value="Genomic_DNA"/>
</dbReference>
<name>A0ACC0K921_CHOFU</name>
<comment type="caution">
    <text evidence="1">The sequence shown here is derived from an EMBL/GenBank/DDBJ whole genome shotgun (WGS) entry which is preliminary data.</text>
</comment>